<organism evidence="1">
    <name type="scientific">termite gut metagenome</name>
    <dbReference type="NCBI Taxonomy" id="433724"/>
    <lineage>
        <taxon>unclassified sequences</taxon>
        <taxon>metagenomes</taxon>
        <taxon>organismal metagenomes</taxon>
    </lineage>
</organism>
<protein>
    <submittedName>
        <fullName evidence="1">Uncharacterized protein</fullName>
    </submittedName>
</protein>
<reference evidence="1" key="1">
    <citation type="submission" date="2019-03" db="EMBL/GenBank/DDBJ databases">
        <title>Single cell metagenomics reveals metabolic interactions within the superorganism composed of flagellate Streblomastix strix and complex community of Bacteroidetes bacteria on its surface.</title>
        <authorList>
            <person name="Treitli S.C."/>
            <person name="Kolisko M."/>
            <person name="Husnik F."/>
            <person name="Keeling P."/>
            <person name="Hampl V."/>
        </authorList>
    </citation>
    <scope>NUCLEOTIDE SEQUENCE</scope>
    <source>
        <strain evidence="1">STM</strain>
    </source>
</reference>
<comment type="caution">
    <text evidence="1">The sequence shown here is derived from an EMBL/GenBank/DDBJ whole genome shotgun (WGS) entry which is preliminary data.</text>
</comment>
<evidence type="ECO:0000313" key="1">
    <source>
        <dbReference type="EMBL" id="KAA6304634.1"/>
    </source>
</evidence>
<dbReference type="EMBL" id="SNRY01011353">
    <property type="protein sequence ID" value="KAA6304634.1"/>
    <property type="molecule type" value="Genomic_DNA"/>
</dbReference>
<accession>A0A5J4P7U0</accession>
<name>A0A5J4P7U0_9ZZZZ</name>
<dbReference type="AlphaFoldDB" id="A0A5J4P7U0"/>
<proteinExistence type="predicted"/>
<feature type="non-terminal residue" evidence="1">
    <location>
        <position position="48"/>
    </location>
</feature>
<sequence>MQLFVFDYIIPNILLQINHYLCEKMSKQKLSVHTDLSIIKSQLRKDEK</sequence>
<gene>
    <name evidence="1" type="ORF">EZS27_043716</name>
</gene>